<evidence type="ECO:0000313" key="3">
    <source>
        <dbReference type="Proteomes" id="UP001176961"/>
    </source>
</evidence>
<proteinExistence type="predicted"/>
<accession>A0AA36MAV4</accession>
<protein>
    <submittedName>
        <fullName evidence="2">Uncharacterized protein</fullName>
    </submittedName>
</protein>
<comment type="caution">
    <text evidence="2">The sequence shown here is derived from an EMBL/GenBank/DDBJ whole genome shotgun (WGS) entry which is preliminary data.</text>
</comment>
<sequence>MHSGTTVHVIAVRMARDTDDDESGEDIDPDSEDNDDGDKIAFKPADPRVVKPPRVPISAEIKEAVKPIDLHIYVHLNGLGRNHRFESSRGWERKSWKVI</sequence>
<dbReference type="EMBL" id="CATQJL010000316">
    <property type="protein sequence ID" value="CAJ0606019.1"/>
    <property type="molecule type" value="Genomic_DNA"/>
</dbReference>
<feature type="compositionally biased region" description="Acidic residues" evidence="1">
    <location>
        <begin position="18"/>
        <end position="36"/>
    </location>
</feature>
<evidence type="ECO:0000313" key="2">
    <source>
        <dbReference type="EMBL" id="CAJ0606019.1"/>
    </source>
</evidence>
<evidence type="ECO:0000256" key="1">
    <source>
        <dbReference type="SAM" id="MobiDB-lite"/>
    </source>
</evidence>
<dbReference type="AlphaFoldDB" id="A0AA36MAV4"/>
<name>A0AA36MAV4_CYLNA</name>
<feature type="compositionally biased region" description="Basic and acidic residues" evidence="1">
    <location>
        <begin position="37"/>
        <end position="48"/>
    </location>
</feature>
<keyword evidence="3" id="KW-1185">Reference proteome</keyword>
<dbReference type="Proteomes" id="UP001176961">
    <property type="component" value="Unassembled WGS sequence"/>
</dbReference>
<feature type="region of interest" description="Disordered" evidence="1">
    <location>
        <begin position="1"/>
        <end position="48"/>
    </location>
</feature>
<gene>
    <name evidence="2" type="ORF">CYNAS_LOCUS18002</name>
</gene>
<reference evidence="2" key="1">
    <citation type="submission" date="2023-07" db="EMBL/GenBank/DDBJ databases">
        <authorList>
            <consortium name="CYATHOMIX"/>
        </authorList>
    </citation>
    <scope>NUCLEOTIDE SEQUENCE</scope>
    <source>
        <strain evidence="2">N/A</strain>
    </source>
</reference>
<organism evidence="2 3">
    <name type="scientific">Cylicocyclus nassatus</name>
    <name type="common">Nematode worm</name>
    <dbReference type="NCBI Taxonomy" id="53992"/>
    <lineage>
        <taxon>Eukaryota</taxon>
        <taxon>Metazoa</taxon>
        <taxon>Ecdysozoa</taxon>
        <taxon>Nematoda</taxon>
        <taxon>Chromadorea</taxon>
        <taxon>Rhabditida</taxon>
        <taxon>Rhabditina</taxon>
        <taxon>Rhabditomorpha</taxon>
        <taxon>Strongyloidea</taxon>
        <taxon>Strongylidae</taxon>
        <taxon>Cylicocyclus</taxon>
    </lineage>
</organism>